<dbReference type="EMBL" id="SACL01000001">
    <property type="protein sequence ID" value="RVT98807.1"/>
    <property type="molecule type" value="Genomic_DNA"/>
</dbReference>
<dbReference type="Proteomes" id="UP000282957">
    <property type="component" value="Unassembled WGS sequence"/>
</dbReference>
<sequence length="185" mass="20383">MEDPSRLYHPGNRALQDAFDGRRVADALEKHRRHEAFWDDDIALIHAAPFFFIASGAEGRMDVSFKGGAPGFVRVTGPATLEWEELDGNSMYLTLGNLAVNPSCALLFMRFDGASLRLRVRGQAQVTGKQVRVTATDIFPNCPRYIPDLGTGTPSAYLDPGVAPAWKSRDYVRDILPADDPHKPA</sequence>
<accession>A0A437MMC4</accession>
<protein>
    <submittedName>
        <fullName evidence="1">Pyridoxamine 5'-phosphate oxidase family protein</fullName>
    </submittedName>
</protein>
<dbReference type="AlphaFoldDB" id="A0A437MMC4"/>
<dbReference type="OrthoDB" id="9790331at2"/>
<proteinExistence type="predicted"/>
<dbReference type="Gene3D" id="2.30.110.10">
    <property type="entry name" value="Electron Transport, Fmn-binding Protein, Chain A"/>
    <property type="match status" value="1"/>
</dbReference>
<dbReference type="PANTHER" id="PTHR42815:SF2">
    <property type="entry name" value="FAD-BINDING, PUTATIVE (AFU_ORTHOLOGUE AFUA_6G07600)-RELATED"/>
    <property type="match status" value="1"/>
</dbReference>
<gene>
    <name evidence="1" type="ORF">EOD42_01470</name>
</gene>
<evidence type="ECO:0000313" key="1">
    <source>
        <dbReference type="EMBL" id="RVT98807.1"/>
    </source>
</evidence>
<comment type="caution">
    <text evidence="1">The sequence shown here is derived from an EMBL/GenBank/DDBJ whole genome shotgun (WGS) entry which is preliminary data.</text>
</comment>
<name>A0A437MMC4_9PROT</name>
<evidence type="ECO:0000313" key="2">
    <source>
        <dbReference type="Proteomes" id="UP000282957"/>
    </source>
</evidence>
<dbReference type="PANTHER" id="PTHR42815">
    <property type="entry name" value="FAD-BINDING, PUTATIVE (AFU_ORTHOLOGUE AFUA_6G07600)-RELATED"/>
    <property type="match status" value="1"/>
</dbReference>
<dbReference type="InterPro" id="IPR012349">
    <property type="entry name" value="Split_barrel_FMN-bd"/>
</dbReference>
<reference evidence="1 2" key="1">
    <citation type="submission" date="2019-01" db="EMBL/GenBank/DDBJ databases">
        <authorList>
            <person name="Chen W.-M."/>
        </authorList>
    </citation>
    <scope>NUCLEOTIDE SEQUENCE [LARGE SCALE GENOMIC DNA]</scope>
    <source>
        <strain evidence="1 2">CCP-6</strain>
    </source>
</reference>
<organism evidence="1 2">
    <name type="scientific">Rhodovarius crocodyli</name>
    <dbReference type="NCBI Taxonomy" id="1979269"/>
    <lineage>
        <taxon>Bacteria</taxon>
        <taxon>Pseudomonadati</taxon>
        <taxon>Pseudomonadota</taxon>
        <taxon>Alphaproteobacteria</taxon>
        <taxon>Acetobacterales</taxon>
        <taxon>Roseomonadaceae</taxon>
        <taxon>Rhodovarius</taxon>
    </lineage>
</organism>
<dbReference type="RefSeq" id="WP_127785278.1">
    <property type="nucleotide sequence ID" value="NZ_SACL01000001.1"/>
</dbReference>
<keyword evidence="2" id="KW-1185">Reference proteome</keyword>